<organism evidence="1 2">
    <name type="scientific">Austropuccinia psidii MF-1</name>
    <dbReference type="NCBI Taxonomy" id="1389203"/>
    <lineage>
        <taxon>Eukaryota</taxon>
        <taxon>Fungi</taxon>
        <taxon>Dikarya</taxon>
        <taxon>Basidiomycota</taxon>
        <taxon>Pucciniomycotina</taxon>
        <taxon>Pucciniomycetes</taxon>
        <taxon>Pucciniales</taxon>
        <taxon>Sphaerophragmiaceae</taxon>
        <taxon>Austropuccinia</taxon>
    </lineage>
</organism>
<sequence>MKVHRALIFTFAYAKDRCNKPNATPDFKVGDLVLVSTTNFNNIKGCKKLKYSSAVPFLIKALHGENSVEVELCDELSNTHTKVPGSLINPYKSGDAKIFPPKNKVSQHIPPV</sequence>
<dbReference type="AlphaFoldDB" id="A0A9Q3BX89"/>
<comment type="caution">
    <text evidence="1">The sequence shown here is derived from an EMBL/GenBank/DDBJ whole genome shotgun (WGS) entry which is preliminary data.</text>
</comment>
<proteinExistence type="predicted"/>
<reference evidence="1" key="1">
    <citation type="submission" date="2021-03" db="EMBL/GenBank/DDBJ databases">
        <title>Draft genome sequence of rust myrtle Austropuccinia psidii MF-1, a brazilian biotype.</title>
        <authorList>
            <person name="Quecine M.C."/>
            <person name="Pachon D.M.R."/>
            <person name="Bonatelli M.L."/>
            <person name="Correr F.H."/>
            <person name="Franceschini L.M."/>
            <person name="Leite T.F."/>
            <person name="Margarido G.R.A."/>
            <person name="Almeida C.A."/>
            <person name="Ferrarezi J.A."/>
            <person name="Labate C.A."/>
        </authorList>
    </citation>
    <scope>NUCLEOTIDE SEQUENCE</scope>
    <source>
        <strain evidence="1">MF-1</strain>
    </source>
</reference>
<evidence type="ECO:0000313" key="1">
    <source>
        <dbReference type="EMBL" id="MBW0473182.1"/>
    </source>
</evidence>
<dbReference type="OrthoDB" id="3064439at2759"/>
<name>A0A9Q3BX89_9BASI</name>
<dbReference type="EMBL" id="AVOT02003321">
    <property type="protein sequence ID" value="MBW0473182.1"/>
    <property type="molecule type" value="Genomic_DNA"/>
</dbReference>
<evidence type="ECO:0000313" key="2">
    <source>
        <dbReference type="Proteomes" id="UP000765509"/>
    </source>
</evidence>
<dbReference type="Proteomes" id="UP000765509">
    <property type="component" value="Unassembled WGS sequence"/>
</dbReference>
<gene>
    <name evidence="1" type="ORF">O181_012897</name>
</gene>
<accession>A0A9Q3BX89</accession>
<protein>
    <submittedName>
        <fullName evidence="1">Uncharacterized protein</fullName>
    </submittedName>
</protein>
<keyword evidence="2" id="KW-1185">Reference proteome</keyword>